<evidence type="ECO:0000256" key="6">
    <source>
        <dbReference type="ARBA" id="ARBA00022884"/>
    </source>
</evidence>
<dbReference type="RefSeq" id="WP_114985526.1">
    <property type="nucleotide sequence ID" value="NZ_CP027806.1"/>
</dbReference>
<evidence type="ECO:0000256" key="1">
    <source>
        <dbReference type="ARBA" id="ARBA00006342"/>
    </source>
</evidence>
<dbReference type="KEGG" id="cprv:CYPRO_3206"/>
<keyword evidence="7" id="KW-0051">Antiviral defense</keyword>
<name>A0A345UPN7_9BACT</name>
<dbReference type="PANTHER" id="PTHR35579:SF3">
    <property type="entry name" value="CRISPR SYSTEM CMS ENDORIBONUCLEASE CSM3"/>
    <property type="match status" value="1"/>
</dbReference>
<feature type="domain" description="CRISPR type III-associated protein" evidence="9">
    <location>
        <begin position="13"/>
        <end position="211"/>
    </location>
</feature>
<organism evidence="10 11">
    <name type="scientific">Cyclonatronum proteinivorum</name>
    <dbReference type="NCBI Taxonomy" id="1457365"/>
    <lineage>
        <taxon>Bacteria</taxon>
        <taxon>Pseudomonadati</taxon>
        <taxon>Balneolota</taxon>
        <taxon>Balneolia</taxon>
        <taxon>Balneolales</taxon>
        <taxon>Cyclonatronaceae</taxon>
        <taxon>Cyclonatronum</taxon>
    </lineage>
</organism>
<evidence type="ECO:0000256" key="3">
    <source>
        <dbReference type="ARBA" id="ARBA00022722"/>
    </source>
</evidence>
<evidence type="ECO:0000259" key="9">
    <source>
        <dbReference type="Pfam" id="PF03787"/>
    </source>
</evidence>
<keyword evidence="4" id="KW-0255">Endonuclease</keyword>
<dbReference type="Pfam" id="PF03787">
    <property type="entry name" value="RAMPs"/>
    <property type="match status" value="1"/>
</dbReference>
<keyword evidence="6" id="KW-0694">RNA-binding</keyword>
<dbReference type="GO" id="GO:0004519">
    <property type="term" value="F:endonuclease activity"/>
    <property type="evidence" value="ECO:0007669"/>
    <property type="project" value="UniProtKB-KW"/>
</dbReference>
<dbReference type="GO" id="GO:0003723">
    <property type="term" value="F:RNA binding"/>
    <property type="evidence" value="ECO:0007669"/>
    <property type="project" value="UniProtKB-KW"/>
</dbReference>
<sequence length="241" mass="26758">MKKLLKKIFFKAELKAESGLHIGGSNLAMAIGGADAIVIRDVLTQEPLIPGSSVKGKMRSLTEKLLGAYQPVNMGAVKFGPYTKLDASAKDIIPMLYGSAEGNEKNIPSRIIVRDARMDAQSVEKLRNSDHTDMLFTEVKTEVVIDRVTSAAMPRQLERVPAGAVFHLEIVLNIFEDDDEQKMKDYVMMGLKLLEDDYLGGKGSRGSGQVSINWDKFEAAIRQKTFEDYEKNREAQPYQSA</sequence>
<comment type="similarity">
    <text evidence="1">Belongs to the CRISPR-associated Csm3 family.</text>
</comment>
<dbReference type="InterPro" id="IPR005537">
    <property type="entry name" value="RAMP_III_fam"/>
</dbReference>
<dbReference type="PANTHER" id="PTHR35579">
    <property type="entry name" value="CRISPR SYSTEM CMS ENDORIBONUCLEASE CSM3"/>
    <property type="match status" value="1"/>
</dbReference>
<evidence type="ECO:0000256" key="2">
    <source>
        <dbReference type="ARBA" id="ARBA00022150"/>
    </source>
</evidence>
<dbReference type="GO" id="GO:0016787">
    <property type="term" value="F:hydrolase activity"/>
    <property type="evidence" value="ECO:0007669"/>
    <property type="project" value="UniProtKB-KW"/>
</dbReference>
<proteinExistence type="inferred from homology"/>
<keyword evidence="5" id="KW-0378">Hydrolase</keyword>
<dbReference type="Proteomes" id="UP000254808">
    <property type="component" value="Chromosome"/>
</dbReference>
<keyword evidence="3" id="KW-0540">Nuclease</keyword>
<evidence type="ECO:0000256" key="8">
    <source>
        <dbReference type="ARBA" id="ARBA00033183"/>
    </source>
</evidence>
<keyword evidence="11" id="KW-1185">Reference proteome</keyword>
<dbReference type="EMBL" id="CP027806">
    <property type="protein sequence ID" value="AXJ02439.1"/>
    <property type="molecule type" value="Genomic_DNA"/>
</dbReference>
<protein>
    <recommendedName>
        <fullName evidence="2">CRISPR system Cms endoribonuclease Csm3</fullName>
    </recommendedName>
    <alternativeName>
        <fullName evidence="8">CRISPR type III A-associated RAMP protein Csm3</fullName>
    </alternativeName>
</protein>
<evidence type="ECO:0000313" key="10">
    <source>
        <dbReference type="EMBL" id="AXJ02439.1"/>
    </source>
</evidence>
<dbReference type="GO" id="GO:0051607">
    <property type="term" value="P:defense response to virus"/>
    <property type="evidence" value="ECO:0007669"/>
    <property type="project" value="UniProtKB-KW"/>
</dbReference>
<evidence type="ECO:0000256" key="7">
    <source>
        <dbReference type="ARBA" id="ARBA00023118"/>
    </source>
</evidence>
<reference evidence="10 11" key="1">
    <citation type="submission" date="2018-03" db="EMBL/GenBank/DDBJ databases">
        <title>Phenotypic and genomic properties of Cyclonatronum proteinivorum gen. nov., sp. nov., a haloalkaliphilic bacteroidete from soda lakes possessing Na+-translocating rhodopsin.</title>
        <authorList>
            <person name="Toshchakov S.V."/>
            <person name="Korzhenkov A."/>
            <person name="Samarov N.I."/>
            <person name="Kublanov I.V."/>
            <person name="Muntyan M.S."/>
            <person name="Sorokin D.Y."/>
        </authorList>
    </citation>
    <scope>NUCLEOTIDE SEQUENCE [LARGE SCALE GENOMIC DNA]</scope>
    <source>
        <strain evidence="10 11">Omega</strain>
    </source>
</reference>
<evidence type="ECO:0000256" key="5">
    <source>
        <dbReference type="ARBA" id="ARBA00022801"/>
    </source>
</evidence>
<dbReference type="NCBIfam" id="TIGR02582">
    <property type="entry name" value="cas7_TM1809"/>
    <property type="match status" value="1"/>
</dbReference>
<dbReference type="InterPro" id="IPR052216">
    <property type="entry name" value="CRISPR_Csm3_endoribonuclease"/>
</dbReference>
<dbReference type="OrthoDB" id="1063910at2"/>
<evidence type="ECO:0000256" key="4">
    <source>
        <dbReference type="ARBA" id="ARBA00022759"/>
    </source>
</evidence>
<accession>A0A345UPN7</accession>
<gene>
    <name evidence="10" type="ORF">CYPRO_3206</name>
</gene>
<dbReference type="InterPro" id="IPR013412">
    <property type="entry name" value="CRISPR-assoc_RAMP_Csm3"/>
</dbReference>
<evidence type="ECO:0000313" key="11">
    <source>
        <dbReference type="Proteomes" id="UP000254808"/>
    </source>
</evidence>
<dbReference type="AlphaFoldDB" id="A0A345UPN7"/>